<keyword evidence="5" id="KW-1185">Reference proteome</keyword>
<sequence>MKKLFFIVVVLALVGTIYRVTNRHNAVVHAAWSGKAVRAVPGSVAVLAEFDMDLKSEVGGRVVLSELDAGAHFNKNDVLVQIDTSDLELEIERIESDYLAAKDRIEVGSSIELDLASAQESLEISRRLMRSGNLSEAEFRKQERSVQQIEQKLKLEEVNNRQLLATFENTLAQKRRQLAKMRITAPFECVVSEVYARPGDLIGANSPIALLISTSRTVEARISEENFSNLALGQTASVRFLGYGNDQYNAKVSKILPAADPETLRYIVHLEVNIDPVKLVPGLTGEVSIITAERNGTTLIHRRALIGDKVMVVNDGTIEVRTVDVGYESLNEVEILEGIEPGELVVTEELDLFRNGDRVNPVERK</sequence>
<evidence type="ECO:0000313" key="5">
    <source>
        <dbReference type="Proteomes" id="UP001218638"/>
    </source>
</evidence>
<dbReference type="Gene3D" id="2.40.50.100">
    <property type="match status" value="1"/>
</dbReference>
<dbReference type="KEGG" id="slom:PXH66_10880"/>
<dbReference type="Gene3D" id="1.10.287.470">
    <property type="entry name" value="Helix hairpin bin"/>
    <property type="match status" value="1"/>
</dbReference>
<dbReference type="Gene3D" id="2.40.420.20">
    <property type="match status" value="1"/>
</dbReference>
<dbReference type="AlphaFoldDB" id="A0AAF0CSR5"/>
<proteinExistence type="inferred from homology"/>
<feature type="domain" description="CusB-like beta-barrel" evidence="3">
    <location>
        <begin position="218"/>
        <end position="291"/>
    </location>
</feature>
<dbReference type="PANTHER" id="PTHR30469:SF15">
    <property type="entry name" value="HLYD FAMILY OF SECRETION PROTEINS"/>
    <property type="match status" value="1"/>
</dbReference>
<dbReference type="InterPro" id="IPR006143">
    <property type="entry name" value="RND_pump_MFP"/>
</dbReference>
<dbReference type="Pfam" id="PF25954">
    <property type="entry name" value="Beta-barrel_RND_2"/>
    <property type="match status" value="1"/>
</dbReference>
<dbReference type="EMBL" id="CP119075">
    <property type="protein sequence ID" value="WED67353.1"/>
    <property type="molecule type" value="Genomic_DNA"/>
</dbReference>
<dbReference type="GO" id="GO:1990281">
    <property type="term" value="C:efflux pump complex"/>
    <property type="evidence" value="ECO:0007669"/>
    <property type="project" value="TreeGrafter"/>
</dbReference>
<feature type="coiled-coil region" evidence="2">
    <location>
        <begin position="139"/>
        <end position="184"/>
    </location>
</feature>
<accession>A0AAF0CSR5</accession>
<dbReference type="PANTHER" id="PTHR30469">
    <property type="entry name" value="MULTIDRUG RESISTANCE PROTEIN MDTA"/>
    <property type="match status" value="1"/>
</dbReference>
<keyword evidence="2" id="KW-0175">Coiled coil</keyword>
<dbReference type="Proteomes" id="UP001218638">
    <property type="component" value="Chromosome"/>
</dbReference>
<evidence type="ECO:0000259" key="3">
    <source>
        <dbReference type="Pfam" id="PF25954"/>
    </source>
</evidence>
<dbReference type="NCBIfam" id="TIGR01730">
    <property type="entry name" value="RND_mfp"/>
    <property type="match status" value="1"/>
</dbReference>
<evidence type="ECO:0000256" key="2">
    <source>
        <dbReference type="SAM" id="Coils"/>
    </source>
</evidence>
<dbReference type="GO" id="GO:0015562">
    <property type="term" value="F:efflux transmembrane transporter activity"/>
    <property type="evidence" value="ECO:0007669"/>
    <property type="project" value="TreeGrafter"/>
</dbReference>
<organism evidence="4 5">
    <name type="scientific">Synoicihabitans lomoniglobus</name>
    <dbReference type="NCBI Taxonomy" id="2909285"/>
    <lineage>
        <taxon>Bacteria</taxon>
        <taxon>Pseudomonadati</taxon>
        <taxon>Verrucomicrobiota</taxon>
        <taxon>Opitutia</taxon>
        <taxon>Opitutales</taxon>
        <taxon>Opitutaceae</taxon>
        <taxon>Synoicihabitans</taxon>
    </lineage>
</organism>
<protein>
    <submittedName>
        <fullName evidence="4">Efflux RND transporter periplasmic adaptor subunit</fullName>
    </submittedName>
</protein>
<evidence type="ECO:0000256" key="1">
    <source>
        <dbReference type="ARBA" id="ARBA00009477"/>
    </source>
</evidence>
<evidence type="ECO:0000313" key="4">
    <source>
        <dbReference type="EMBL" id="WED67353.1"/>
    </source>
</evidence>
<dbReference type="InterPro" id="IPR058792">
    <property type="entry name" value="Beta-barrel_RND_2"/>
</dbReference>
<gene>
    <name evidence="4" type="ORF">PXH66_10880</name>
</gene>
<dbReference type="SUPFAM" id="SSF111369">
    <property type="entry name" value="HlyD-like secretion proteins"/>
    <property type="match status" value="1"/>
</dbReference>
<reference evidence="4" key="1">
    <citation type="submission" date="2023-03" db="EMBL/GenBank/DDBJ databases">
        <title>Lomoglobus Profundus gen. nov., sp. nov., a novel member of the phylum Verrucomicrobia, isolated from deep-marine sediment of South China Sea.</title>
        <authorList>
            <person name="Ahmad T."/>
            <person name="Ishaq S.E."/>
            <person name="Wang F."/>
        </authorList>
    </citation>
    <scope>NUCLEOTIDE SEQUENCE</scope>
    <source>
        <strain evidence="4">LMO-M01</strain>
    </source>
</reference>
<dbReference type="RefSeq" id="WP_330928071.1">
    <property type="nucleotide sequence ID" value="NZ_JAKGCW010000017.1"/>
</dbReference>
<comment type="similarity">
    <text evidence="1">Belongs to the membrane fusion protein (MFP) (TC 8.A.1) family.</text>
</comment>
<name>A0AAF0CSR5_9BACT</name>
<dbReference type="Gene3D" id="2.40.30.170">
    <property type="match status" value="1"/>
</dbReference>